<dbReference type="Gene3D" id="3.40.30.10">
    <property type="entry name" value="Glutaredoxin"/>
    <property type="match status" value="1"/>
</dbReference>
<proteinExistence type="inferred from homology"/>
<feature type="transmembrane region" description="Helical" evidence="4">
    <location>
        <begin position="247"/>
        <end position="266"/>
    </location>
</feature>
<keyword evidence="4" id="KW-1133">Transmembrane helix</keyword>
<dbReference type="PANTHER" id="PTHR12151">
    <property type="entry name" value="ELECTRON TRANSPORT PROTIN SCO1/SENC FAMILY MEMBER"/>
    <property type="match status" value="1"/>
</dbReference>
<evidence type="ECO:0000256" key="5">
    <source>
        <dbReference type="SAM" id="SignalP"/>
    </source>
</evidence>
<dbReference type="OrthoDB" id="9786756at2"/>
<keyword evidence="3" id="KW-1015">Disulfide bond</keyword>
<dbReference type="RefSeq" id="WP_146501596.1">
    <property type="nucleotide sequence ID" value="NZ_SJPG01000001.1"/>
</dbReference>
<reference evidence="6 7" key="1">
    <citation type="submission" date="2019-02" db="EMBL/GenBank/DDBJ databases">
        <title>Deep-cultivation of Planctomycetes and their phenomic and genomic characterization uncovers novel biology.</title>
        <authorList>
            <person name="Wiegand S."/>
            <person name="Jogler M."/>
            <person name="Boedeker C."/>
            <person name="Pinto D."/>
            <person name="Vollmers J."/>
            <person name="Rivas-Marin E."/>
            <person name="Kohn T."/>
            <person name="Peeters S.H."/>
            <person name="Heuer A."/>
            <person name="Rast P."/>
            <person name="Oberbeckmann S."/>
            <person name="Bunk B."/>
            <person name="Jeske O."/>
            <person name="Meyerdierks A."/>
            <person name="Storesund J.E."/>
            <person name="Kallscheuer N."/>
            <person name="Luecker S."/>
            <person name="Lage O.M."/>
            <person name="Pohl T."/>
            <person name="Merkel B.J."/>
            <person name="Hornburger P."/>
            <person name="Mueller R.-W."/>
            <person name="Bruemmer F."/>
            <person name="Labrenz M."/>
            <person name="Spormann A.M."/>
            <person name="Op Den Camp H."/>
            <person name="Overmann J."/>
            <person name="Amann R."/>
            <person name="Jetten M.S.M."/>
            <person name="Mascher T."/>
            <person name="Medema M.H."/>
            <person name="Devos D.P."/>
            <person name="Kaster A.-K."/>
            <person name="Ovreas L."/>
            <person name="Rohde M."/>
            <person name="Galperin M.Y."/>
            <person name="Jogler C."/>
        </authorList>
    </citation>
    <scope>NUCLEOTIDE SEQUENCE [LARGE SCALE GENOMIC DNA]</scope>
    <source>
        <strain evidence="6 7">Pan54</strain>
    </source>
</reference>
<keyword evidence="2" id="KW-0479">Metal-binding</keyword>
<evidence type="ECO:0000256" key="2">
    <source>
        <dbReference type="PIRSR" id="PIRSR603782-1"/>
    </source>
</evidence>
<dbReference type="AlphaFoldDB" id="A0A5C5X8J4"/>
<dbReference type="PANTHER" id="PTHR12151:SF8">
    <property type="entry name" value="THIOREDOXIN DOMAIN-CONTAINING PROTEIN"/>
    <property type="match status" value="1"/>
</dbReference>
<evidence type="ECO:0000256" key="1">
    <source>
        <dbReference type="ARBA" id="ARBA00010996"/>
    </source>
</evidence>
<gene>
    <name evidence="6" type="ORF">Pan54_01630</name>
</gene>
<evidence type="ECO:0000313" key="6">
    <source>
        <dbReference type="EMBL" id="TWT59457.1"/>
    </source>
</evidence>
<feature type="chain" id="PRO_5022990694" description="SCO family protein" evidence="5">
    <location>
        <begin position="19"/>
        <end position="293"/>
    </location>
</feature>
<dbReference type="SUPFAM" id="SSF52833">
    <property type="entry name" value="Thioredoxin-like"/>
    <property type="match status" value="1"/>
</dbReference>
<evidence type="ECO:0000313" key="7">
    <source>
        <dbReference type="Proteomes" id="UP000316095"/>
    </source>
</evidence>
<feature type="signal peptide" evidence="5">
    <location>
        <begin position="1"/>
        <end position="18"/>
    </location>
</feature>
<feature type="binding site" evidence="2">
    <location>
        <position position="180"/>
    </location>
    <ligand>
        <name>Cu cation</name>
        <dbReference type="ChEBI" id="CHEBI:23378"/>
    </ligand>
</feature>
<dbReference type="Pfam" id="PF02630">
    <property type="entry name" value="SCO1-SenC"/>
    <property type="match status" value="1"/>
</dbReference>
<evidence type="ECO:0000256" key="4">
    <source>
        <dbReference type="SAM" id="Phobius"/>
    </source>
</evidence>
<keyword evidence="4" id="KW-0812">Transmembrane</keyword>
<name>A0A5C5X8J4_9PLAN</name>
<dbReference type="Proteomes" id="UP000316095">
    <property type="component" value="Unassembled WGS sequence"/>
</dbReference>
<keyword evidence="5" id="KW-0732">Signal</keyword>
<accession>A0A5C5X8J4</accession>
<comment type="similarity">
    <text evidence="1">Belongs to the SCO1/2 family.</text>
</comment>
<keyword evidence="4" id="KW-0472">Membrane</keyword>
<dbReference type="GO" id="GO:0046872">
    <property type="term" value="F:metal ion binding"/>
    <property type="evidence" value="ECO:0007669"/>
    <property type="project" value="UniProtKB-KW"/>
</dbReference>
<dbReference type="InterPro" id="IPR003782">
    <property type="entry name" value="SCO1/SenC"/>
</dbReference>
<dbReference type="InterPro" id="IPR036249">
    <property type="entry name" value="Thioredoxin-like_sf"/>
</dbReference>
<dbReference type="EMBL" id="SJPG01000001">
    <property type="protein sequence ID" value="TWT59457.1"/>
    <property type="molecule type" value="Genomic_DNA"/>
</dbReference>
<protein>
    <recommendedName>
        <fullName evidence="8">SCO family protein</fullName>
    </recommendedName>
</protein>
<feature type="disulfide bond" description="Redox-active" evidence="3">
    <location>
        <begin position="86"/>
        <end position="90"/>
    </location>
</feature>
<organism evidence="6 7">
    <name type="scientific">Rubinisphaera italica</name>
    <dbReference type="NCBI Taxonomy" id="2527969"/>
    <lineage>
        <taxon>Bacteria</taxon>
        <taxon>Pseudomonadati</taxon>
        <taxon>Planctomycetota</taxon>
        <taxon>Planctomycetia</taxon>
        <taxon>Planctomycetales</taxon>
        <taxon>Planctomycetaceae</taxon>
        <taxon>Rubinisphaera</taxon>
    </lineage>
</organism>
<feature type="binding site" evidence="2">
    <location>
        <position position="86"/>
    </location>
    <ligand>
        <name>Cu cation</name>
        <dbReference type="ChEBI" id="CHEBI:23378"/>
    </ligand>
</feature>
<evidence type="ECO:0008006" key="8">
    <source>
        <dbReference type="Google" id="ProtNLM"/>
    </source>
</evidence>
<comment type="caution">
    <text evidence="6">The sequence shown here is derived from an EMBL/GenBank/DDBJ whole genome shotgun (WGS) entry which is preliminary data.</text>
</comment>
<feature type="binding site" evidence="2">
    <location>
        <position position="90"/>
    </location>
    <ligand>
        <name>Cu cation</name>
        <dbReference type="ChEBI" id="CHEBI:23378"/>
    </ligand>
</feature>
<sequence precursor="true">MNVTSCFLYSCLMGVVLAATQSSCTAADPRDAFMPAALTEIKLVEHLNETLPLELQFTDDSGRAIRLQDCFSDDVPVILSLNYSNCPMLCVLQLNGLVESLREIDLVAGKDFHIISVSLDPQETAEQARATKQKYLESYGKAAEAEGWYFLTGPENSISQLAEAVGIEYVYLPEKRQYSHPAVFCIATPDGRLSRYHYGVEFPPQTVRLSLVEASEGKIGTTFDHFLLICFHYDATEGRYAPTARNIMKIGGAMAILVLGLIFWTCHRFRRKLENVDPDHIPGHGQTSIIPGT</sequence>
<dbReference type="CDD" id="cd02968">
    <property type="entry name" value="SCO"/>
    <property type="match status" value="1"/>
</dbReference>
<keyword evidence="2" id="KW-0186">Copper</keyword>
<evidence type="ECO:0000256" key="3">
    <source>
        <dbReference type="PIRSR" id="PIRSR603782-2"/>
    </source>
</evidence>
<keyword evidence="7" id="KW-1185">Reference proteome</keyword>